<proteinExistence type="predicted"/>
<dbReference type="EMBL" id="KV745517">
    <property type="protein sequence ID" value="OCK74268.1"/>
    <property type="molecule type" value="Genomic_DNA"/>
</dbReference>
<sequence length="174" mass="20184">MCCGSSQSSKNTPILNVEHKKFFEFIASSSEDGGSGEVDTSPFTGIHEPTEFSNTTTAILTCLFFHLARDPQVVEALLKEVDDHFRFHGDRLMLYHWESWLILIRSSTRLSARIHRSRFICYSGTNVSLHMQMNFIPERFTSRKEMTKNPSAFITFPYRRYSYVDKQLGLMKIR</sequence>
<keyword evidence="2" id="KW-1185">Reference proteome</keyword>
<dbReference type="GO" id="GO:0016705">
    <property type="term" value="F:oxidoreductase activity, acting on paired donors, with incorporation or reduction of molecular oxygen"/>
    <property type="evidence" value="ECO:0007669"/>
    <property type="project" value="InterPro"/>
</dbReference>
<reference evidence="1 2" key="1">
    <citation type="journal article" date="2016" name="Nat. Commun.">
        <title>Ectomycorrhizal ecology is imprinted in the genome of the dominant symbiotic fungus Cenococcum geophilum.</title>
        <authorList>
            <consortium name="DOE Joint Genome Institute"/>
            <person name="Peter M."/>
            <person name="Kohler A."/>
            <person name="Ohm R.A."/>
            <person name="Kuo A."/>
            <person name="Krutzmann J."/>
            <person name="Morin E."/>
            <person name="Arend M."/>
            <person name="Barry K.W."/>
            <person name="Binder M."/>
            <person name="Choi C."/>
            <person name="Clum A."/>
            <person name="Copeland A."/>
            <person name="Grisel N."/>
            <person name="Haridas S."/>
            <person name="Kipfer T."/>
            <person name="LaButti K."/>
            <person name="Lindquist E."/>
            <person name="Lipzen A."/>
            <person name="Maire R."/>
            <person name="Meier B."/>
            <person name="Mihaltcheva S."/>
            <person name="Molinier V."/>
            <person name="Murat C."/>
            <person name="Poggeler S."/>
            <person name="Quandt C.A."/>
            <person name="Sperisen C."/>
            <person name="Tritt A."/>
            <person name="Tisserant E."/>
            <person name="Crous P.W."/>
            <person name="Henrissat B."/>
            <person name="Nehls U."/>
            <person name="Egli S."/>
            <person name="Spatafora J.W."/>
            <person name="Grigoriev I.V."/>
            <person name="Martin F.M."/>
        </authorList>
    </citation>
    <scope>NUCLEOTIDE SEQUENCE [LARGE SCALE GENOMIC DNA]</scope>
    <source>
        <strain evidence="1 2">CBS 459.81</strain>
    </source>
</reference>
<dbReference type="GO" id="GO:0004497">
    <property type="term" value="F:monooxygenase activity"/>
    <property type="evidence" value="ECO:0007669"/>
    <property type="project" value="InterPro"/>
</dbReference>
<evidence type="ECO:0000313" key="1">
    <source>
        <dbReference type="EMBL" id="OCK74268.1"/>
    </source>
</evidence>
<gene>
    <name evidence="1" type="ORF">K432DRAFT_398231</name>
</gene>
<dbReference type="AlphaFoldDB" id="A0A8E2J9I1"/>
<dbReference type="SUPFAM" id="SSF48264">
    <property type="entry name" value="Cytochrome P450"/>
    <property type="match status" value="1"/>
</dbReference>
<dbReference type="InterPro" id="IPR036396">
    <property type="entry name" value="Cyt_P450_sf"/>
</dbReference>
<protein>
    <recommendedName>
        <fullName evidence="3">Cytochrome P450</fullName>
    </recommendedName>
</protein>
<organism evidence="1 2">
    <name type="scientific">Lepidopterella palustris CBS 459.81</name>
    <dbReference type="NCBI Taxonomy" id="1314670"/>
    <lineage>
        <taxon>Eukaryota</taxon>
        <taxon>Fungi</taxon>
        <taxon>Dikarya</taxon>
        <taxon>Ascomycota</taxon>
        <taxon>Pezizomycotina</taxon>
        <taxon>Dothideomycetes</taxon>
        <taxon>Pleosporomycetidae</taxon>
        <taxon>Mytilinidiales</taxon>
        <taxon>Argynnaceae</taxon>
        <taxon>Lepidopterella</taxon>
    </lineage>
</organism>
<dbReference type="GO" id="GO:0020037">
    <property type="term" value="F:heme binding"/>
    <property type="evidence" value="ECO:0007669"/>
    <property type="project" value="InterPro"/>
</dbReference>
<dbReference type="GO" id="GO:0005506">
    <property type="term" value="F:iron ion binding"/>
    <property type="evidence" value="ECO:0007669"/>
    <property type="project" value="InterPro"/>
</dbReference>
<evidence type="ECO:0008006" key="3">
    <source>
        <dbReference type="Google" id="ProtNLM"/>
    </source>
</evidence>
<dbReference type="Proteomes" id="UP000250266">
    <property type="component" value="Unassembled WGS sequence"/>
</dbReference>
<accession>A0A8E2J9I1</accession>
<name>A0A8E2J9I1_9PEZI</name>
<evidence type="ECO:0000313" key="2">
    <source>
        <dbReference type="Proteomes" id="UP000250266"/>
    </source>
</evidence>